<gene>
    <name evidence="2" type="ORF">Slati_0207200</name>
</gene>
<dbReference type="Pfam" id="PF13966">
    <property type="entry name" value="zf-RVT"/>
    <property type="match status" value="1"/>
</dbReference>
<accession>A0AAW2YBF2</accession>
<dbReference type="AlphaFoldDB" id="A0AAW2YBF2"/>
<proteinExistence type="predicted"/>
<evidence type="ECO:0000259" key="1">
    <source>
        <dbReference type="Pfam" id="PF13966"/>
    </source>
</evidence>
<dbReference type="PANTHER" id="PTHR33116">
    <property type="entry name" value="REVERSE TRANSCRIPTASE ZINC-BINDING DOMAIN-CONTAINING PROTEIN-RELATED-RELATED"/>
    <property type="match status" value="1"/>
</dbReference>
<dbReference type="PANTHER" id="PTHR33116:SF86">
    <property type="entry name" value="REVERSE TRANSCRIPTASE DOMAIN-CONTAINING PROTEIN"/>
    <property type="match status" value="1"/>
</dbReference>
<protein>
    <recommendedName>
        <fullName evidence="1">Reverse transcriptase zinc-binding domain-containing protein</fullName>
    </recommendedName>
</protein>
<dbReference type="InterPro" id="IPR026960">
    <property type="entry name" value="RVT-Znf"/>
</dbReference>
<organism evidence="2">
    <name type="scientific">Sesamum latifolium</name>
    <dbReference type="NCBI Taxonomy" id="2727402"/>
    <lineage>
        <taxon>Eukaryota</taxon>
        <taxon>Viridiplantae</taxon>
        <taxon>Streptophyta</taxon>
        <taxon>Embryophyta</taxon>
        <taxon>Tracheophyta</taxon>
        <taxon>Spermatophyta</taxon>
        <taxon>Magnoliopsida</taxon>
        <taxon>eudicotyledons</taxon>
        <taxon>Gunneridae</taxon>
        <taxon>Pentapetalae</taxon>
        <taxon>asterids</taxon>
        <taxon>lamiids</taxon>
        <taxon>Lamiales</taxon>
        <taxon>Pedaliaceae</taxon>
        <taxon>Sesamum</taxon>
    </lineage>
</organism>
<feature type="domain" description="Reverse transcriptase zinc-binding" evidence="1">
    <location>
        <begin position="231"/>
        <end position="303"/>
    </location>
</feature>
<comment type="caution">
    <text evidence="2">The sequence shown here is derived from an EMBL/GenBank/DDBJ whole genome shotgun (WGS) entry which is preliminary data.</text>
</comment>
<dbReference type="EMBL" id="JACGWN010000001">
    <property type="protein sequence ID" value="KAL0463196.1"/>
    <property type="molecule type" value="Genomic_DNA"/>
</dbReference>
<sequence length="446" mass="50910">MKHLALYYSMPSVWAESGALRFFVVLPLFYTFFADDTLIFCQTYQVIGAMLETYQGASGQNINFSKSSVAFSRNTREDLCPHITTELTIRRENKMELYLGLPSKGMISRFYWGNRGEHKTHWLSWDRLCESKLISGLGFRHLHLFNLAILAKKWWQILCHPESLLSRDWYVEKVRLFWPVDSEIILGIPCSRTGELDWQIWYYSCNGLFSIWSAYHLACSVGDKPCSSSIRRRQHSWWRKLWQARLPNKVKVFIWRVCHNALPSGLNLFKHIHGCSTDFPLCQYDSDDLLHVLGSCPFARQVWGLAPLSVIVPSVDECDVWLRLQHVAASLDVQEFGLFLCLCCGLTTLKSFCFQLGPPPRDCVKVNFDGATFMKGQELGIGVIARGLDGKCLAWLAQRILRRGYGELAEVIAACEAILLARRKGPPSIIIEGDCFCDPQTSILCS</sequence>
<reference evidence="2" key="1">
    <citation type="submission" date="2020-06" db="EMBL/GenBank/DDBJ databases">
        <authorList>
            <person name="Li T."/>
            <person name="Hu X."/>
            <person name="Zhang T."/>
            <person name="Song X."/>
            <person name="Zhang H."/>
            <person name="Dai N."/>
            <person name="Sheng W."/>
            <person name="Hou X."/>
            <person name="Wei L."/>
        </authorList>
    </citation>
    <scope>NUCLEOTIDE SEQUENCE</scope>
    <source>
        <strain evidence="2">KEN1</strain>
        <tissue evidence="2">Leaf</tissue>
    </source>
</reference>
<reference evidence="2" key="2">
    <citation type="journal article" date="2024" name="Plant">
        <title>Genomic evolution and insights into agronomic trait innovations of Sesamum species.</title>
        <authorList>
            <person name="Miao H."/>
            <person name="Wang L."/>
            <person name="Qu L."/>
            <person name="Liu H."/>
            <person name="Sun Y."/>
            <person name="Le M."/>
            <person name="Wang Q."/>
            <person name="Wei S."/>
            <person name="Zheng Y."/>
            <person name="Lin W."/>
            <person name="Duan Y."/>
            <person name="Cao H."/>
            <person name="Xiong S."/>
            <person name="Wang X."/>
            <person name="Wei L."/>
            <person name="Li C."/>
            <person name="Ma Q."/>
            <person name="Ju M."/>
            <person name="Zhao R."/>
            <person name="Li G."/>
            <person name="Mu C."/>
            <person name="Tian Q."/>
            <person name="Mei H."/>
            <person name="Zhang T."/>
            <person name="Gao T."/>
            <person name="Zhang H."/>
        </authorList>
    </citation>
    <scope>NUCLEOTIDE SEQUENCE</scope>
    <source>
        <strain evidence="2">KEN1</strain>
    </source>
</reference>
<name>A0AAW2YBF2_9LAMI</name>
<evidence type="ECO:0000313" key="2">
    <source>
        <dbReference type="EMBL" id="KAL0463196.1"/>
    </source>
</evidence>